<protein>
    <submittedName>
        <fullName evidence="1">Uncharacterized protein</fullName>
    </submittedName>
</protein>
<proteinExistence type="predicted"/>
<evidence type="ECO:0000313" key="2">
    <source>
        <dbReference type="Proteomes" id="UP000245647"/>
    </source>
</evidence>
<gene>
    <name evidence="1" type="ORF">DDR33_24770</name>
</gene>
<dbReference type="AlphaFoldDB" id="A0A2U2P999"/>
<accession>A0A2U2P999</accession>
<dbReference type="Proteomes" id="UP000245647">
    <property type="component" value="Unassembled WGS sequence"/>
</dbReference>
<dbReference type="EMBL" id="QEAS01000049">
    <property type="protein sequence ID" value="PWG77961.1"/>
    <property type="molecule type" value="Genomic_DNA"/>
</dbReference>
<keyword evidence="2" id="KW-1185">Reference proteome</keyword>
<name>A0A2U2P999_9SPHI</name>
<sequence>MVIITGHFNWWMPSAGTLFFRWCGGPRAERVGAAGELVRDSAAPSCGQLRQKGTKVHLFG</sequence>
<organism evidence="1 2">
    <name type="scientific">Pararcticibacter amylolyticus</name>
    <dbReference type="NCBI Taxonomy" id="2173175"/>
    <lineage>
        <taxon>Bacteria</taxon>
        <taxon>Pseudomonadati</taxon>
        <taxon>Bacteroidota</taxon>
        <taxon>Sphingobacteriia</taxon>
        <taxon>Sphingobacteriales</taxon>
        <taxon>Sphingobacteriaceae</taxon>
        <taxon>Pararcticibacter</taxon>
    </lineage>
</organism>
<reference evidence="1 2" key="1">
    <citation type="submission" date="2018-04" db="EMBL/GenBank/DDBJ databases">
        <title>Pedobacter chongqingensis sp. nov., isolated from a rottenly hemp rope.</title>
        <authorList>
            <person name="Cai Y."/>
        </authorList>
    </citation>
    <scope>NUCLEOTIDE SEQUENCE [LARGE SCALE GENOMIC DNA]</scope>
    <source>
        <strain evidence="1 2">FJ4-8</strain>
    </source>
</reference>
<evidence type="ECO:0000313" key="1">
    <source>
        <dbReference type="EMBL" id="PWG77961.1"/>
    </source>
</evidence>
<comment type="caution">
    <text evidence="1">The sequence shown here is derived from an EMBL/GenBank/DDBJ whole genome shotgun (WGS) entry which is preliminary data.</text>
</comment>